<reference evidence="8 9" key="1">
    <citation type="submission" date="2019-08" db="EMBL/GenBank/DDBJ databases">
        <title>The genome sequence of a newly discovered highly antifungal drug resistant Aspergillus species, Aspergillus tanneri NIH 1004.</title>
        <authorList>
            <person name="Mounaud S."/>
            <person name="Singh I."/>
            <person name="Joardar V."/>
            <person name="Pakala S."/>
            <person name="Pakala S."/>
            <person name="Venepally P."/>
            <person name="Chung J.K."/>
            <person name="Losada L."/>
            <person name="Nierman W.C."/>
        </authorList>
    </citation>
    <scope>NUCLEOTIDE SEQUENCE [LARGE SCALE GENOMIC DNA]</scope>
    <source>
        <strain evidence="8 9">NIH1004</strain>
    </source>
</reference>
<evidence type="ECO:0000256" key="2">
    <source>
        <dbReference type="ARBA" id="ARBA00008335"/>
    </source>
</evidence>
<keyword evidence="5 6" id="KW-0472">Membrane</keyword>
<name>A0A5M9MUW3_9EURO</name>
<dbReference type="InterPro" id="IPR029063">
    <property type="entry name" value="SAM-dependent_MTases_sf"/>
</dbReference>
<dbReference type="InterPro" id="IPR036259">
    <property type="entry name" value="MFS_trans_sf"/>
</dbReference>
<dbReference type="VEuPathDB" id="FungiDB:EYZ11_000365"/>
<evidence type="ECO:0000259" key="7">
    <source>
        <dbReference type="PROSITE" id="PS50850"/>
    </source>
</evidence>
<dbReference type="InterPro" id="IPR020846">
    <property type="entry name" value="MFS_dom"/>
</dbReference>
<feature type="transmembrane region" description="Helical" evidence="6">
    <location>
        <begin position="223"/>
        <end position="245"/>
    </location>
</feature>
<feature type="transmembrane region" description="Helical" evidence="6">
    <location>
        <begin position="189"/>
        <end position="211"/>
    </location>
</feature>
<evidence type="ECO:0000256" key="5">
    <source>
        <dbReference type="ARBA" id="ARBA00023136"/>
    </source>
</evidence>
<proteinExistence type="inferred from homology"/>
<dbReference type="Gene3D" id="1.20.1250.20">
    <property type="entry name" value="MFS general substrate transporter like domains"/>
    <property type="match status" value="1"/>
</dbReference>
<dbReference type="EMBL" id="QUQM01000003">
    <property type="protein sequence ID" value="KAA8648409.1"/>
    <property type="molecule type" value="Genomic_DNA"/>
</dbReference>
<keyword evidence="3 6" id="KW-0812">Transmembrane</keyword>
<dbReference type="SUPFAM" id="SSF53335">
    <property type="entry name" value="S-adenosyl-L-methionine-dependent methyltransferases"/>
    <property type="match status" value="1"/>
</dbReference>
<evidence type="ECO:0000256" key="3">
    <source>
        <dbReference type="ARBA" id="ARBA00022692"/>
    </source>
</evidence>
<comment type="caution">
    <text evidence="8">The sequence shown here is derived from an EMBL/GenBank/DDBJ whole genome shotgun (WGS) entry which is preliminary data.</text>
</comment>
<dbReference type="Pfam" id="PF13489">
    <property type="entry name" value="Methyltransf_23"/>
    <property type="match status" value="1"/>
</dbReference>
<dbReference type="GO" id="GO:0005886">
    <property type="term" value="C:plasma membrane"/>
    <property type="evidence" value="ECO:0007669"/>
    <property type="project" value="UniProtKB-SubCell"/>
</dbReference>
<feature type="transmembrane region" description="Helical" evidence="6">
    <location>
        <begin position="443"/>
        <end position="464"/>
    </location>
</feature>
<dbReference type="Pfam" id="PF07690">
    <property type="entry name" value="MFS_1"/>
    <property type="match status" value="1"/>
</dbReference>
<feature type="transmembrane region" description="Helical" evidence="6">
    <location>
        <begin position="134"/>
        <end position="152"/>
    </location>
</feature>
<dbReference type="VEuPathDB" id="FungiDB:EYZ11_000340"/>
<organism evidence="8 9">
    <name type="scientific">Aspergillus tanneri</name>
    <dbReference type="NCBI Taxonomy" id="1220188"/>
    <lineage>
        <taxon>Eukaryota</taxon>
        <taxon>Fungi</taxon>
        <taxon>Dikarya</taxon>
        <taxon>Ascomycota</taxon>
        <taxon>Pezizomycotina</taxon>
        <taxon>Eurotiomycetes</taxon>
        <taxon>Eurotiomycetidae</taxon>
        <taxon>Eurotiales</taxon>
        <taxon>Aspergillaceae</taxon>
        <taxon>Aspergillus</taxon>
        <taxon>Aspergillus subgen. Circumdati</taxon>
    </lineage>
</organism>
<evidence type="ECO:0000256" key="6">
    <source>
        <dbReference type="SAM" id="Phobius"/>
    </source>
</evidence>
<feature type="transmembrane region" description="Helical" evidence="6">
    <location>
        <begin position="327"/>
        <end position="347"/>
    </location>
</feature>
<feature type="transmembrane region" description="Helical" evidence="6">
    <location>
        <begin position="164"/>
        <end position="183"/>
    </location>
</feature>
<evidence type="ECO:0000313" key="8">
    <source>
        <dbReference type="EMBL" id="KAA8648409.1"/>
    </source>
</evidence>
<gene>
    <name evidence="8" type="ORF">ATNIH1004_004294</name>
</gene>
<dbReference type="PANTHER" id="PTHR23502:SF74">
    <property type="entry name" value="MAJOR FACILITATOR SUPERFAMILY (MFS) PROFILE DOMAIN-CONTAINING PROTEIN"/>
    <property type="match status" value="1"/>
</dbReference>
<feature type="domain" description="Major facilitator superfamily (MFS) profile" evidence="7">
    <location>
        <begin position="93"/>
        <end position="561"/>
    </location>
</feature>
<dbReference type="PROSITE" id="PS50850">
    <property type="entry name" value="MFS"/>
    <property type="match status" value="1"/>
</dbReference>
<evidence type="ECO:0000256" key="1">
    <source>
        <dbReference type="ARBA" id="ARBA00004651"/>
    </source>
</evidence>
<feature type="transmembrane region" description="Helical" evidence="6">
    <location>
        <begin position="251"/>
        <end position="272"/>
    </location>
</feature>
<feature type="transmembrane region" description="Helical" evidence="6">
    <location>
        <begin position="412"/>
        <end position="431"/>
    </location>
</feature>
<dbReference type="CDD" id="cd02440">
    <property type="entry name" value="AdoMet_MTases"/>
    <property type="match status" value="1"/>
</dbReference>
<comment type="subcellular location">
    <subcellularLocation>
        <location evidence="1">Cell membrane</location>
        <topology evidence="1">Multi-pass membrane protein</topology>
    </subcellularLocation>
</comment>
<dbReference type="GO" id="GO:0022857">
    <property type="term" value="F:transmembrane transporter activity"/>
    <property type="evidence" value="ECO:0007669"/>
    <property type="project" value="InterPro"/>
</dbReference>
<keyword evidence="4 6" id="KW-1133">Transmembrane helix</keyword>
<dbReference type="FunFam" id="1.20.1250.20:FF:000082">
    <property type="entry name" value="MFS multidrug transporter, putative"/>
    <property type="match status" value="1"/>
</dbReference>
<feature type="transmembrane region" description="Helical" evidence="6">
    <location>
        <begin position="95"/>
        <end position="114"/>
    </location>
</feature>
<sequence>MGQDGKTDELPVAHPIVTQLSAEYHDKTTLDQTANAENAARHFTEAGNATNNAVEKLDRGPLSRLQAKRLGDYIIISLYHSDPEHPNNWPRKKKMLISFAGGLSVINSTIGSSLPSGVIDQISQHFAVTDELQLVLPISCYLMGYVIGPILFGPLSEHLGRKTVMLEAFIIYILFSMACAVAPTWASFLFFRLICGTVASAPIAIVGGLFADIYSDPEPRGFAMAWFTCATSTGPVLAPVISGFIGQSTSWRWVFGVGTFIALATLPLLLFAPESYLPVILSRKAARLRKETGNKNIVAATDNQKKSLRYILTVIMMRPYRMLFQETIVACVCLYSTLVYAIYYLYFEVYPIIFQGPDSVYGFSPGITGLAFLPIALGSVLTAPIFLCWDAYCRKATARGHTWVKQEEYRRLPLACIGGPLYSIAMFWLGWSARPGINFMAPIMSGFIFGFGYFLTFTALLNYVSDAYLTFAASAQGMSSTCRSIGGALLPLASKRMYPFDHSVLSTNMDEHQPQADSIITPEADDDLHSDWEEYESGMDASSTASLTSSILNYQYENGRRYHAYHQGEYVIPNDEREQERLDLHHHICCLAMGGDLYRAPLPQGIQRVLDIGTGTGTWAIHMADSFPEAIVIGTDLSPIQPSWVPPNCIFEIDDFELDWNFSQPFDFIHARAIEGSVKDFPRLFSQAYEFLRPGGWFEVVDFTAGVFSDDESSQKSTSLLEWRDRLTEASEMFGKPLGVSPNYREWMIQAGFKNVREKIFKVPFSPWAKNPKLKELGRYQQENMLEALDAYSLALCTRYLGWSVEQVQALLIGVRKELKDCRLHNYSRLYVVYGQKGDL</sequence>
<dbReference type="RefSeq" id="XP_033427770.1">
    <property type="nucleotide sequence ID" value="XM_033568964.1"/>
</dbReference>
<comment type="similarity">
    <text evidence="2">Belongs to the major facilitator superfamily.</text>
</comment>
<dbReference type="PANTHER" id="PTHR23502">
    <property type="entry name" value="MAJOR FACILITATOR SUPERFAMILY"/>
    <property type="match status" value="1"/>
</dbReference>
<dbReference type="InterPro" id="IPR011701">
    <property type="entry name" value="MFS"/>
</dbReference>
<evidence type="ECO:0000256" key="4">
    <source>
        <dbReference type="ARBA" id="ARBA00022989"/>
    </source>
</evidence>
<dbReference type="OrthoDB" id="5141738at2759"/>
<dbReference type="CDD" id="cd17323">
    <property type="entry name" value="MFS_Tpo1_MDR_like"/>
    <property type="match status" value="1"/>
</dbReference>
<feature type="transmembrane region" description="Helical" evidence="6">
    <location>
        <begin position="367"/>
        <end position="392"/>
    </location>
</feature>
<accession>A0A5M9MUW3</accession>
<dbReference type="Proteomes" id="UP000324241">
    <property type="component" value="Unassembled WGS sequence"/>
</dbReference>
<dbReference type="GeneID" id="54326996"/>
<dbReference type="Gene3D" id="3.40.50.150">
    <property type="entry name" value="Vaccinia Virus protein VP39"/>
    <property type="match status" value="1"/>
</dbReference>
<protein>
    <recommendedName>
        <fullName evidence="7">Major facilitator superfamily (MFS) profile domain-containing protein</fullName>
    </recommendedName>
</protein>
<evidence type="ECO:0000313" key="9">
    <source>
        <dbReference type="Proteomes" id="UP000324241"/>
    </source>
</evidence>
<dbReference type="AlphaFoldDB" id="A0A5M9MUW3"/>
<dbReference type="SUPFAM" id="SSF103473">
    <property type="entry name" value="MFS general substrate transporter"/>
    <property type="match status" value="1"/>
</dbReference>